<dbReference type="GeneID" id="39588992"/>
<dbReference type="STRING" id="105984.A0A427Y548"/>
<dbReference type="EMBL" id="RSCE01000002">
    <property type="protein sequence ID" value="RSH86213.1"/>
    <property type="molecule type" value="Genomic_DNA"/>
</dbReference>
<dbReference type="AlphaFoldDB" id="A0A427Y548"/>
<keyword evidence="1" id="KW-0808">Transferase</keyword>
<dbReference type="PANTHER" id="PTHR10285">
    <property type="entry name" value="URIDINE KINASE"/>
    <property type="match status" value="1"/>
</dbReference>
<accession>A0A427Y548</accession>
<gene>
    <name evidence="1" type="primary">NRK1</name>
    <name evidence="1" type="ORF">EHS24_004449</name>
</gene>
<organism evidence="1 2">
    <name type="scientific">Apiotrichum porosum</name>
    <dbReference type="NCBI Taxonomy" id="105984"/>
    <lineage>
        <taxon>Eukaryota</taxon>
        <taxon>Fungi</taxon>
        <taxon>Dikarya</taxon>
        <taxon>Basidiomycota</taxon>
        <taxon>Agaricomycotina</taxon>
        <taxon>Tremellomycetes</taxon>
        <taxon>Trichosporonales</taxon>
        <taxon>Trichosporonaceae</taxon>
        <taxon>Apiotrichum</taxon>
    </lineage>
</organism>
<keyword evidence="2" id="KW-1185">Reference proteome</keyword>
<proteinExistence type="predicted"/>
<dbReference type="GO" id="GO:0016301">
    <property type="term" value="F:kinase activity"/>
    <property type="evidence" value="ECO:0007669"/>
    <property type="project" value="UniProtKB-KW"/>
</dbReference>
<protein>
    <submittedName>
        <fullName evidence="1">Ribosylnicotinamide kinase</fullName>
    </submittedName>
</protein>
<dbReference type="PROSITE" id="PS51257">
    <property type="entry name" value="PROKAR_LIPOPROTEIN"/>
    <property type="match status" value="1"/>
</dbReference>
<evidence type="ECO:0000313" key="2">
    <source>
        <dbReference type="Proteomes" id="UP000279236"/>
    </source>
</evidence>
<sequence length="259" mass="27527">MPTRVILVGIGGASCSGKTLLAKHLARLLGPGHSVLIHQDDFAPTSEMVPVSPEFGVQDWDDPPTCVEWPRMRQVLGAIRQSGKVPQEHDSFDHLNAQVEVGVDGGVVHEWGTKLGQVTVTGGGEEKIVWVLVDGFVLYWDRGVSDALDVKLLMRVPRAVLKARREARATYVLQNAEDAATGGVWTDPPGYFDNIVYPAYVKAHASVMSGGDVENGTVTTADITVLAPGEGEGEMTRVLGEACAVLVAAANAGVGSYVE</sequence>
<keyword evidence="1" id="KW-0418">Kinase</keyword>
<dbReference type="Proteomes" id="UP000279236">
    <property type="component" value="Unassembled WGS sequence"/>
</dbReference>
<reference evidence="1 2" key="1">
    <citation type="submission" date="2018-11" db="EMBL/GenBank/DDBJ databases">
        <title>Genome sequence of Apiotrichum porosum DSM 27194.</title>
        <authorList>
            <person name="Aliyu H."/>
            <person name="Gorte O."/>
            <person name="Ochsenreither K."/>
        </authorList>
    </citation>
    <scope>NUCLEOTIDE SEQUENCE [LARGE SCALE GENOMIC DNA]</scope>
    <source>
        <strain evidence="1 2">DSM 27194</strain>
    </source>
</reference>
<comment type="caution">
    <text evidence="1">The sequence shown here is derived from an EMBL/GenBank/DDBJ whole genome shotgun (WGS) entry which is preliminary data.</text>
</comment>
<dbReference type="CDD" id="cd02024">
    <property type="entry name" value="NRK1"/>
    <property type="match status" value="1"/>
</dbReference>
<dbReference type="SUPFAM" id="SSF52540">
    <property type="entry name" value="P-loop containing nucleoside triphosphate hydrolases"/>
    <property type="match status" value="1"/>
</dbReference>
<dbReference type="RefSeq" id="XP_028478998.1">
    <property type="nucleotide sequence ID" value="XM_028620026.1"/>
</dbReference>
<dbReference type="Gene3D" id="3.40.50.300">
    <property type="entry name" value="P-loop containing nucleotide triphosphate hydrolases"/>
    <property type="match status" value="1"/>
</dbReference>
<dbReference type="OrthoDB" id="10041966at2759"/>
<dbReference type="InterPro" id="IPR027417">
    <property type="entry name" value="P-loop_NTPase"/>
</dbReference>
<name>A0A427Y548_9TREE</name>
<evidence type="ECO:0000313" key="1">
    <source>
        <dbReference type="EMBL" id="RSH86213.1"/>
    </source>
</evidence>